<protein>
    <submittedName>
        <fullName evidence="1">Uncharacterized protein</fullName>
    </submittedName>
</protein>
<organism evidence="1 2">
    <name type="scientific">Enhygromyxa salina</name>
    <dbReference type="NCBI Taxonomy" id="215803"/>
    <lineage>
        <taxon>Bacteria</taxon>
        <taxon>Pseudomonadati</taxon>
        <taxon>Myxococcota</taxon>
        <taxon>Polyangia</taxon>
        <taxon>Nannocystales</taxon>
        <taxon>Nannocystaceae</taxon>
        <taxon>Enhygromyxa</taxon>
    </lineage>
</organism>
<accession>A0A2S9YX05</accession>
<name>A0A2S9YX05_9BACT</name>
<comment type="caution">
    <text evidence="1">The sequence shown here is derived from an EMBL/GenBank/DDBJ whole genome shotgun (WGS) entry which is preliminary data.</text>
</comment>
<dbReference type="AlphaFoldDB" id="A0A2S9YX05"/>
<gene>
    <name evidence="1" type="ORF">ENSA7_06570</name>
</gene>
<dbReference type="EMBL" id="PVNL01000015">
    <property type="protein sequence ID" value="PRQ09599.1"/>
    <property type="molecule type" value="Genomic_DNA"/>
</dbReference>
<proteinExistence type="predicted"/>
<dbReference type="Proteomes" id="UP000238823">
    <property type="component" value="Unassembled WGS sequence"/>
</dbReference>
<evidence type="ECO:0000313" key="2">
    <source>
        <dbReference type="Proteomes" id="UP000238823"/>
    </source>
</evidence>
<sequence length="220" mass="23449">MARRGPCSAVAGLVLLVAPACRTTPHDCDDATNERCLWNQGLRQPTATDKETGLDELSTEALATLGTDAKLNDALTQMVDVMGAGLEWSLVDARARALCAGDVEAEPGSDGEVSGDTSEAWHCDTALLIDTQGLVLEATTAVLSLSTTSLDETRSADLLELARARFDPWCVGEFEELEGTNHLLFYRCALPEGPFLVVARFPRDLDAGAWQVSIAILDAG</sequence>
<evidence type="ECO:0000313" key="1">
    <source>
        <dbReference type="EMBL" id="PRQ09599.1"/>
    </source>
</evidence>
<reference evidence="1 2" key="1">
    <citation type="submission" date="2018-03" db="EMBL/GenBank/DDBJ databases">
        <title>Draft Genome Sequences of the Obligatory Marine Myxobacteria Enhygromyxa salina SWB007.</title>
        <authorList>
            <person name="Poehlein A."/>
            <person name="Moghaddam J.A."/>
            <person name="Harms H."/>
            <person name="Alanjari M."/>
            <person name="Koenig G.M."/>
            <person name="Daniel R."/>
            <person name="Schaeberle T.F."/>
        </authorList>
    </citation>
    <scope>NUCLEOTIDE SEQUENCE [LARGE SCALE GENOMIC DNA]</scope>
    <source>
        <strain evidence="1 2">SWB007</strain>
    </source>
</reference>